<comment type="caution">
    <text evidence="2">The sequence shown here is derived from an EMBL/GenBank/DDBJ whole genome shotgun (WGS) entry which is preliminary data.</text>
</comment>
<gene>
    <name evidence="2" type="ORF">AN672_28295</name>
</gene>
<accession>A0AA40NES8</accession>
<dbReference type="RefSeq" id="WP_172724744.1">
    <property type="nucleotide sequence ID" value="NZ_LJEB01000246.1"/>
</dbReference>
<feature type="coiled-coil region" evidence="1">
    <location>
        <begin position="99"/>
        <end position="126"/>
    </location>
</feature>
<reference evidence="2 3" key="2">
    <citation type="journal article" date="2017" name="PLoS ONE">
        <title>Genomic and phenotypic characterisation of fluoroquinolone resistance mechanisms in Enterobacteriaceae in Durban, South Africa.</title>
        <authorList>
            <person name="Osei Sekyere J."/>
            <person name="Amoako D.G."/>
        </authorList>
    </citation>
    <scope>NUCLEOTIDE SEQUENCE [LARGE SCALE GENOMIC DNA]</scope>
    <source>
        <strain evidence="2 3">ST62:944112508</strain>
    </source>
</reference>
<evidence type="ECO:0000256" key="1">
    <source>
        <dbReference type="SAM" id="Coils"/>
    </source>
</evidence>
<evidence type="ECO:0000313" key="3">
    <source>
        <dbReference type="Proteomes" id="UP000050520"/>
    </source>
</evidence>
<organism evidence="2 3">
    <name type="scientific">Citrobacter freundii</name>
    <dbReference type="NCBI Taxonomy" id="546"/>
    <lineage>
        <taxon>Bacteria</taxon>
        <taxon>Pseudomonadati</taxon>
        <taxon>Pseudomonadota</taxon>
        <taxon>Gammaproteobacteria</taxon>
        <taxon>Enterobacterales</taxon>
        <taxon>Enterobacteriaceae</taxon>
        <taxon>Citrobacter</taxon>
        <taxon>Citrobacter freundii complex</taxon>
    </lineage>
</organism>
<protein>
    <submittedName>
        <fullName evidence="2">Uncharacterized protein</fullName>
    </submittedName>
</protein>
<keyword evidence="1" id="KW-0175">Coiled coil</keyword>
<sequence length="256" mass="28840">MNISILLERALPLSKNILERIESGELTVFGGTIRDQAGRIVKHLVFPPDGQSNQKTNLDELSEQINSTLNHTHTEIMGQLSNQTAILAAVNIVSAHNTNETIGKKLEEISDKIDRLDKKTAEIRDDIILNKIIKFSEIKSSSLTSIEEALYANKVQTDPQFIRLHIIPLRKTFNNLHAMLMDILSEFSNKKIIDGIEFLMLIADLKNKSSFVLGQTHIRLGEDDIAQEYFDRNTDSNIILRSRLGLLKKTGAFSPH</sequence>
<reference evidence="3" key="1">
    <citation type="submission" date="2015-09" db="EMBL/GenBank/DDBJ databases">
        <title>Prevalence of NDMs in South Africa.</title>
        <authorList>
            <person name="Osei Sekyere J."/>
            <person name="Govinden U."/>
            <person name="Essack S."/>
            <person name="Haldorsen B."/>
            <person name="Samuelsen O."/>
            <person name="Aasnaes B."/>
            <person name="Sundsfjord A."/>
        </authorList>
    </citation>
    <scope>NUCLEOTIDE SEQUENCE [LARGE SCALE GENOMIC DNA]</scope>
    <source>
        <strain evidence="3">ST62:944112508</strain>
    </source>
</reference>
<dbReference type="EMBL" id="LJEB01000246">
    <property type="protein sequence ID" value="KPR46443.1"/>
    <property type="molecule type" value="Genomic_DNA"/>
</dbReference>
<feature type="non-terminal residue" evidence="2">
    <location>
        <position position="256"/>
    </location>
</feature>
<dbReference type="AlphaFoldDB" id="A0AA40NES8"/>
<proteinExistence type="predicted"/>
<dbReference type="Proteomes" id="UP000050520">
    <property type="component" value="Unassembled WGS sequence"/>
</dbReference>
<name>A0AA40NES8_CITFR</name>
<evidence type="ECO:0000313" key="2">
    <source>
        <dbReference type="EMBL" id="KPR46443.1"/>
    </source>
</evidence>